<dbReference type="Proteomes" id="UP000193862">
    <property type="component" value="Unassembled WGS sequence"/>
</dbReference>
<reference evidence="2 3" key="1">
    <citation type="submission" date="2017-03" db="EMBL/GenBank/DDBJ databases">
        <authorList>
            <person name="Afonso C.L."/>
            <person name="Miller P.J."/>
            <person name="Scott M.A."/>
            <person name="Spackman E."/>
            <person name="Goraichik I."/>
            <person name="Dimitrov K.M."/>
            <person name="Suarez D.L."/>
            <person name="Swayne D.E."/>
        </authorList>
    </citation>
    <scope>NUCLEOTIDE SEQUENCE [LARGE SCALE GENOMIC DNA]</scope>
    <source>
        <strain evidence="2 3">CECT 8620</strain>
    </source>
</reference>
<dbReference type="PANTHER" id="PTHR46401:SF2">
    <property type="entry name" value="GLYCOSYLTRANSFERASE WBBK-RELATED"/>
    <property type="match status" value="1"/>
</dbReference>
<dbReference type="RefSeq" id="WP_085835014.1">
    <property type="nucleotide sequence ID" value="NZ_FWFS01000001.1"/>
</dbReference>
<evidence type="ECO:0000313" key="3">
    <source>
        <dbReference type="Proteomes" id="UP000193862"/>
    </source>
</evidence>
<dbReference type="AlphaFoldDB" id="A0A1Y5RFB8"/>
<gene>
    <name evidence="2" type="ORF">AQS8620_00270</name>
</gene>
<keyword evidence="1" id="KW-0808">Transferase</keyword>
<evidence type="ECO:0000256" key="1">
    <source>
        <dbReference type="ARBA" id="ARBA00022679"/>
    </source>
</evidence>
<evidence type="ECO:0000313" key="2">
    <source>
        <dbReference type="EMBL" id="SLN15262.1"/>
    </source>
</evidence>
<dbReference type="GO" id="GO:0009103">
    <property type="term" value="P:lipopolysaccharide biosynthetic process"/>
    <property type="evidence" value="ECO:0007669"/>
    <property type="project" value="TreeGrafter"/>
</dbReference>
<dbReference type="Gene3D" id="3.40.50.2000">
    <property type="entry name" value="Glycogen Phosphorylase B"/>
    <property type="match status" value="2"/>
</dbReference>
<keyword evidence="3" id="KW-1185">Reference proteome</keyword>
<dbReference type="Pfam" id="PF13692">
    <property type="entry name" value="Glyco_trans_1_4"/>
    <property type="match status" value="1"/>
</dbReference>
<name>A0A1Y5RFB8_9RHOB</name>
<proteinExistence type="predicted"/>
<dbReference type="EMBL" id="FWFS01000001">
    <property type="protein sequence ID" value="SLN15262.1"/>
    <property type="molecule type" value="Genomic_DNA"/>
</dbReference>
<sequence length="385" mass="42097">MKIAFLSQYPISTPLHGGQRRMSAIVEVTRSAGHEVLHVPLFFAQYFPEGNALERETAFDAAHLKHLTEHQLREDLDIVEGAQHSAAALERAVQKLRNFAPDVIHFEQPWLYRLLETVIDSDPGLAKTQLVYGSQNVESQLIDPAFASRTAEIEGHLVRKADLVVAVSTADAAAFDAMRPDTARPTVLAPNGCWAPDVDAPQMSNLLTQDYALVAGSAHPPNAEGYWDCVGTLPGFLPPRSQIVIVGGMNNLLGADRRYQFFRLLNSNLVTHMGQVPEEKLTALLQHAKVIALPITEGGGTNLKTAEALMWLKPVVAMRPAMRGYEAMEGVSGVYIADTPRAFRRLMRDAMTGALTSARTAQEVARYAWPAQLAPLVAAYQTATV</sequence>
<dbReference type="PANTHER" id="PTHR46401">
    <property type="entry name" value="GLYCOSYLTRANSFERASE WBBK-RELATED"/>
    <property type="match status" value="1"/>
</dbReference>
<protein>
    <submittedName>
        <fullName evidence="2">Uncharacterized protein</fullName>
    </submittedName>
</protein>
<organism evidence="2 3">
    <name type="scientific">Aquimixticola soesokkakensis</name>
    <dbReference type="NCBI Taxonomy" id="1519096"/>
    <lineage>
        <taxon>Bacteria</taxon>
        <taxon>Pseudomonadati</taxon>
        <taxon>Pseudomonadota</taxon>
        <taxon>Alphaproteobacteria</taxon>
        <taxon>Rhodobacterales</taxon>
        <taxon>Paracoccaceae</taxon>
        <taxon>Aquimixticola</taxon>
    </lineage>
</organism>
<dbReference type="GO" id="GO:0016757">
    <property type="term" value="F:glycosyltransferase activity"/>
    <property type="evidence" value="ECO:0007669"/>
    <property type="project" value="TreeGrafter"/>
</dbReference>
<dbReference type="OrthoDB" id="7842034at2"/>
<dbReference type="SUPFAM" id="SSF53756">
    <property type="entry name" value="UDP-Glycosyltransferase/glycogen phosphorylase"/>
    <property type="match status" value="1"/>
</dbReference>
<accession>A0A1Y5RFB8</accession>